<evidence type="ECO:0000313" key="5">
    <source>
        <dbReference type="Proteomes" id="UP000630353"/>
    </source>
</evidence>
<comment type="caution">
    <text evidence="4">The sequence shown here is derived from an EMBL/GenBank/DDBJ whole genome shotgun (WGS) entry which is preliminary data.</text>
</comment>
<name>A0A919CSV3_9PROT</name>
<dbReference type="SUPFAM" id="SSF52172">
    <property type="entry name" value="CheY-like"/>
    <property type="match status" value="1"/>
</dbReference>
<dbReference type="GO" id="GO:0000160">
    <property type="term" value="P:phosphorelay signal transduction system"/>
    <property type="evidence" value="ECO:0007669"/>
    <property type="project" value="InterPro"/>
</dbReference>
<keyword evidence="1" id="KW-0597">Phosphoprotein</keyword>
<dbReference type="SMART" id="SM00448">
    <property type="entry name" value="REC"/>
    <property type="match status" value="1"/>
</dbReference>
<evidence type="ECO:0000313" key="4">
    <source>
        <dbReference type="EMBL" id="GHD63959.1"/>
    </source>
</evidence>
<gene>
    <name evidence="4" type="ORF">GCM10017083_54950</name>
</gene>
<proteinExistence type="predicted"/>
<dbReference type="Pfam" id="PF00072">
    <property type="entry name" value="Response_reg"/>
    <property type="match status" value="1"/>
</dbReference>
<dbReference type="CDD" id="cd00156">
    <property type="entry name" value="REC"/>
    <property type="match status" value="1"/>
</dbReference>
<dbReference type="Proteomes" id="UP000630353">
    <property type="component" value="Unassembled WGS sequence"/>
</dbReference>
<feature type="domain" description="Response regulatory" evidence="3">
    <location>
        <begin position="11"/>
        <end position="130"/>
    </location>
</feature>
<sequence length="164" mass="18738">MPEKIDFSKVSFLIVDKSPPTARLIRDILHVLGVTAIRIADTVERARKMLRRDPVDVIITEHHLGEESGLALIEWVRTAPDSLDRMTPIIMLTANSEEDYVVRARDIGVTEFLAKPFNVEGLYRRLVAVIARPRAFVNADGYFGPDRRRRQVPYTGPDRRRSDD</sequence>
<reference evidence="4" key="2">
    <citation type="submission" date="2020-09" db="EMBL/GenBank/DDBJ databases">
        <authorList>
            <person name="Sun Q."/>
            <person name="Kim S."/>
        </authorList>
    </citation>
    <scope>NUCLEOTIDE SEQUENCE</scope>
    <source>
        <strain evidence="4">KCTC 42651</strain>
    </source>
</reference>
<evidence type="ECO:0000256" key="1">
    <source>
        <dbReference type="ARBA" id="ARBA00022553"/>
    </source>
</evidence>
<dbReference type="PROSITE" id="PS50110">
    <property type="entry name" value="RESPONSE_REGULATORY"/>
    <property type="match status" value="1"/>
</dbReference>
<dbReference type="InterPro" id="IPR011006">
    <property type="entry name" value="CheY-like_superfamily"/>
</dbReference>
<dbReference type="PANTHER" id="PTHR44591">
    <property type="entry name" value="STRESS RESPONSE REGULATOR PROTEIN 1"/>
    <property type="match status" value="1"/>
</dbReference>
<dbReference type="AlphaFoldDB" id="A0A919CSV3"/>
<evidence type="ECO:0000256" key="2">
    <source>
        <dbReference type="PROSITE-ProRule" id="PRU00169"/>
    </source>
</evidence>
<dbReference type="InterPro" id="IPR001789">
    <property type="entry name" value="Sig_transdc_resp-reg_receiver"/>
</dbReference>
<dbReference type="RefSeq" id="WP_189995828.1">
    <property type="nucleotide sequence ID" value="NZ_BMZS01000018.1"/>
</dbReference>
<protein>
    <submittedName>
        <fullName evidence="4">Response regulator</fullName>
    </submittedName>
</protein>
<dbReference type="Gene3D" id="3.40.50.2300">
    <property type="match status" value="1"/>
</dbReference>
<reference evidence="4" key="1">
    <citation type="journal article" date="2014" name="Int. J. Syst. Evol. Microbiol.">
        <title>Complete genome sequence of Corynebacterium casei LMG S-19264T (=DSM 44701T), isolated from a smear-ripened cheese.</title>
        <authorList>
            <consortium name="US DOE Joint Genome Institute (JGI-PGF)"/>
            <person name="Walter F."/>
            <person name="Albersmeier A."/>
            <person name="Kalinowski J."/>
            <person name="Ruckert C."/>
        </authorList>
    </citation>
    <scope>NUCLEOTIDE SEQUENCE</scope>
    <source>
        <strain evidence="4">KCTC 42651</strain>
    </source>
</reference>
<accession>A0A919CSV3</accession>
<keyword evidence="5" id="KW-1185">Reference proteome</keyword>
<dbReference type="EMBL" id="BMZS01000018">
    <property type="protein sequence ID" value="GHD63959.1"/>
    <property type="molecule type" value="Genomic_DNA"/>
</dbReference>
<dbReference type="InterPro" id="IPR050595">
    <property type="entry name" value="Bact_response_regulator"/>
</dbReference>
<evidence type="ECO:0000259" key="3">
    <source>
        <dbReference type="PROSITE" id="PS50110"/>
    </source>
</evidence>
<dbReference type="PANTHER" id="PTHR44591:SF3">
    <property type="entry name" value="RESPONSE REGULATORY DOMAIN-CONTAINING PROTEIN"/>
    <property type="match status" value="1"/>
</dbReference>
<comment type="caution">
    <text evidence="2">Lacks conserved residue(s) required for the propagation of feature annotation.</text>
</comment>
<organism evidence="4 5">
    <name type="scientific">Thalassobaculum fulvum</name>
    <dbReference type="NCBI Taxonomy" id="1633335"/>
    <lineage>
        <taxon>Bacteria</taxon>
        <taxon>Pseudomonadati</taxon>
        <taxon>Pseudomonadota</taxon>
        <taxon>Alphaproteobacteria</taxon>
        <taxon>Rhodospirillales</taxon>
        <taxon>Thalassobaculaceae</taxon>
        <taxon>Thalassobaculum</taxon>
    </lineage>
</organism>